<keyword evidence="1" id="KW-0472">Membrane</keyword>
<keyword evidence="1" id="KW-0812">Transmembrane</keyword>
<dbReference type="AlphaFoldDB" id="A0A8S1LCL9"/>
<dbReference type="OMA" id="QYVEDIQ"/>
<name>A0A8S1LCL9_PARPR</name>
<feature type="transmembrane region" description="Helical" evidence="1">
    <location>
        <begin position="88"/>
        <end position="107"/>
    </location>
</feature>
<sequence>MVLRRFTQQYKSVYAFCKVESYTIKPQNTVIDYKTLTYNPQQKIKFDSSNKSLLYYYKPLLWTYQLQYWMYLFPMVLIGNVIKHNPFYSTFPAALPMMFTVEFWLFLRWFKKFKYLRYVVSEVYLHKDGQTVEVVFEKKFWRKVKEQNVTQIFYVTNLKTLGGDDKRPLKGNLFPEQWPLKKEMSKKWRWSFVKYYLNQNNFLVFPLSPNYVNSEILIAVMNGKIINTSKQYVEDIQGDMLEMVEEGKIKSDTLI</sequence>
<evidence type="ECO:0000256" key="1">
    <source>
        <dbReference type="SAM" id="Phobius"/>
    </source>
</evidence>
<feature type="transmembrane region" description="Helical" evidence="1">
    <location>
        <begin position="61"/>
        <end position="82"/>
    </location>
</feature>
<reference evidence="2" key="1">
    <citation type="submission" date="2021-01" db="EMBL/GenBank/DDBJ databases">
        <authorList>
            <consortium name="Genoscope - CEA"/>
            <person name="William W."/>
        </authorList>
    </citation>
    <scope>NUCLEOTIDE SEQUENCE</scope>
</reference>
<comment type="caution">
    <text evidence="2">The sequence shown here is derived from an EMBL/GenBank/DDBJ whole genome shotgun (WGS) entry which is preliminary data.</text>
</comment>
<evidence type="ECO:0000313" key="3">
    <source>
        <dbReference type="Proteomes" id="UP000688137"/>
    </source>
</evidence>
<protein>
    <submittedName>
        <fullName evidence="2">Uncharacterized protein</fullName>
    </submittedName>
</protein>
<proteinExistence type="predicted"/>
<dbReference type="EMBL" id="CAJJDM010000033">
    <property type="protein sequence ID" value="CAD8063263.1"/>
    <property type="molecule type" value="Genomic_DNA"/>
</dbReference>
<evidence type="ECO:0000313" key="2">
    <source>
        <dbReference type="EMBL" id="CAD8063263.1"/>
    </source>
</evidence>
<organism evidence="2 3">
    <name type="scientific">Paramecium primaurelia</name>
    <dbReference type="NCBI Taxonomy" id="5886"/>
    <lineage>
        <taxon>Eukaryota</taxon>
        <taxon>Sar</taxon>
        <taxon>Alveolata</taxon>
        <taxon>Ciliophora</taxon>
        <taxon>Intramacronucleata</taxon>
        <taxon>Oligohymenophorea</taxon>
        <taxon>Peniculida</taxon>
        <taxon>Parameciidae</taxon>
        <taxon>Paramecium</taxon>
    </lineage>
</organism>
<keyword evidence="1" id="KW-1133">Transmembrane helix</keyword>
<dbReference type="Proteomes" id="UP000688137">
    <property type="component" value="Unassembled WGS sequence"/>
</dbReference>
<gene>
    <name evidence="2" type="ORF">PPRIM_AZ9-3.1.T0340232</name>
</gene>
<keyword evidence="3" id="KW-1185">Reference proteome</keyword>
<accession>A0A8S1LCL9</accession>